<keyword evidence="2" id="KW-1185">Reference proteome</keyword>
<feature type="non-terminal residue" evidence="1">
    <location>
        <position position="1"/>
    </location>
</feature>
<proteinExistence type="predicted"/>
<comment type="caution">
    <text evidence="1">The sequence shown here is derived from an EMBL/GenBank/DDBJ whole genome shotgun (WGS) entry which is preliminary data.</text>
</comment>
<dbReference type="AlphaFoldDB" id="A0ABD0RZF7"/>
<gene>
    <name evidence="1" type="ORF">M9458_001915</name>
</gene>
<name>A0ABD0RZF7_CIRMR</name>
<evidence type="ECO:0000313" key="2">
    <source>
        <dbReference type="Proteomes" id="UP001529510"/>
    </source>
</evidence>
<organism evidence="1 2">
    <name type="scientific">Cirrhinus mrigala</name>
    <name type="common">Mrigala</name>
    <dbReference type="NCBI Taxonomy" id="683832"/>
    <lineage>
        <taxon>Eukaryota</taxon>
        <taxon>Metazoa</taxon>
        <taxon>Chordata</taxon>
        <taxon>Craniata</taxon>
        <taxon>Vertebrata</taxon>
        <taxon>Euteleostomi</taxon>
        <taxon>Actinopterygii</taxon>
        <taxon>Neopterygii</taxon>
        <taxon>Teleostei</taxon>
        <taxon>Ostariophysi</taxon>
        <taxon>Cypriniformes</taxon>
        <taxon>Cyprinidae</taxon>
        <taxon>Labeoninae</taxon>
        <taxon>Labeonini</taxon>
        <taxon>Cirrhinus</taxon>
    </lineage>
</organism>
<dbReference type="Proteomes" id="UP001529510">
    <property type="component" value="Unassembled WGS sequence"/>
</dbReference>
<feature type="non-terminal residue" evidence="1">
    <location>
        <position position="58"/>
    </location>
</feature>
<protein>
    <recommendedName>
        <fullName evidence="3">JmjN domain-containing protein</fullName>
    </recommendedName>
</protein>
<evidence type="ECO:0008006" key="3">
    <source>
        <dbReference type="Google" id="ProtNLM"/>
    </source>
</evidence>
<dbReference type="Gene3D" id="2.60.120.650">
    <property type="entry name" value="Cupin"/>
    <property type="match status" value="1"/>
</dbReference>
<evidence type="ECO:0000313" key="1">
    <source>
        <dbReference type="EMBL" id="KAL0203897.1"/>
    </source>
</evidence>
<accession>A0ABD0RZF7</accession>
<dbReference type="EMBL" id="JAMKFB020000001">
    <property type="protein sequence ID" value="KAL0203897.1"/>
    <property type="molecule type" value="Genomic_DNA"/>
</dbReference>
<reference evidence="1 2" key="1">
    <citation type="submission" date="2024-05" db="EMBL/GenBank/DDBJ databases">
        <title>Genome sequencing and assembly of Indian major carp, Cirrhinus mrigala (Hamilton, 1822).</title>
        <authorList>
            <person name="Mohindra V."/>
            <person name="Chowdhury L.M."/>
            <person name="Lal K."/>
            <person name="Jena J.K."/>
        </authorList>
    </citation>
    <scope>NUCLEOTIDE SEQUENCE [LARGE SCALE GENOMIC DNA]</scope>
    <source>
        <strain evidence="1">CM1030</strain>
        <tissue evidence="1">Blood</tissue>
    </source>
</reference>
<sequence length="58" mass="6733">VIPPKGWKPRRNYDDIDDFVIQAPIQQMVAGQSGLFTQYNIQKKPLTVQEFRRLANSD</sequence>